<comment type="caution">
    <text evidence="1">The sequence shown here is derived from an EMBL/GenBank/DDBJ whole genome shotgun (WGS) entry which is preliminary data.</text>
</comment>
<name>A0A5P1D7F7_9PSED</name>
<dbReference type="AlphaFoldDB" id="A0A5P1D7F7"/>
<gene>
    <name evidence="1" type="ORF">FRT59_04770</name>
</gene>
<evidence type="ECO:0000313" key="1">
    <source>
        <dbReference type="EMBL" id="MRJ36292.1"/>
    </source>
</evidence>
<proteinExistence type="predicted"/>
<dbReference type="Proteomes" id="UP000408764">
    <property type="component" value="Unassembled WGS sequence"/>
</dbReference>
<sequence length="167" mass="18873">MLTLFKGESQGLKVAPRWPSSKVLIEKNVFLKLLEVQSKLPSSVKLLLVRGYENKSSRLGVFRHMSRWLGIKLFCTCYPSRKSEVGDIFGSNGHDVDGSHVDVSIVLNGKRLRFLPLGVFTSLSLQQRRAEEHLAVIKHVKGELEQCGFSIHHNQTESMQIHCDFKG</sequence>
<reference evidence="1 2" key="1">
    <citation type="submission" date="2019-08" db="EMBL/GenBank/DDBJ databases">
        <title>Pseudomonas haemolytica sp. nov. isolated from raw milk and skim milk concentrate.</title>
        <authorList>
            <person name="Hofmann K."/>
            <person name="Huptas C."/>
            <person name="Doll E."/>
            <person name="Scherer S."/>
            <person name="Wenning M."/>
        </authorList>
    </citation>
    <scope>NUCLEOTIDE SEQUENCE [LARGE SCALE GENOMIC DNA]</scope>
    <source>
        <strain evidence="1 2">DSM 108987</strain>
    </source>
</reference>
<organism evidence="1 2">
    <name type="scientific">Pseudomonas haemolytica</name>
    <dbReference type="NCBI Taxonomy" id="2600065"/>
    <lineage>
        <taxon>Bacteria</taxon>
        <taxon>Pseudomonadati</taxon>
        <taxon>Pseudomonadota</taxon>
        <taxon>Gammaproteobacteria</taxon>
        <taxon>Pseudomonadales</taxon>
        <taxon>Pseudomonadaceae</taxon>
        <taxon>Pseudomonas</taxon>
    </lineage>
</organism>
<dbReference type="EMBL" id="VOIW01000001">
    <property type="protein sequence ID" value="MRJ36292.1"/>
    <property type="molecule type" value="Genomic_DNA"/>
</dbReference>
<protein>
    <submittedName>
        <fullName evidence="1">Uncharacterized protein</fullName>
    </submittedName>
</protein>
<evidence type="ECO:0000313" key="2">
    <source>
        <dbReference type="Proteomes" id="UP000408764"/>
    </source>
</evidence>
<accession>A0A5P1D7F7</accession>